<organism evidence="1 2">
    <name type="scientific">Entomospira culicis</name>
    <dbReference type="NCBI Taxonomy" id="2719989"/>
    <lineage>
        <taxon>Bacteria</taxon>
        <taxon>Pseudomonadati</taxon>
        <taxon>Spirochaetota</taxon>
        <taxon>Spirochaetia</taxon>
        <taxon>Spirochaetales</taxon>
        <taxon>Spirochaetaceae</taxon>
        <taxon>Entomospira</taxon>
    </lineage>
</organism>
<evidence type="ECO:0000313" key="2">
    <source>
        <dbReference type="Proteomes" id="UP000778951"/>
    </source>
</evidence>
<sequence>MLGTAYKEPTQISEFSVASGYIPKAGDIVYLTANGVTTDKASGNAIGVVAVLPTTVATEPIKTVPVHIWGEVRVATQSGNVGDSVAGFTITRRIGNQDVILIC</sequence>
<dbReference type="Proteomes" id="UP000778951">
    <property type="component" value="Unassembled WGS sequence"/>
</dbReference>
<accession>A0A968KU90</accession>
<gene>
    <name evidence="1" type="ORF">HCT48_03555</name>
</gene>
<comment type="caution">
    <text evidence="1">The sequence shown here is derived from an EMBL/GenBank/DDBJ whole genome shotgun (WGS) entry which is preliminary data.</text>
</comment>
<name>A0A968KU90_9SPIO</name>
<reference evidence="1" key="1">
    <citation type="submission" date="2020-03" db="EMBL/GenBank/DDBJ databases">
        <title>Spirochaetal bacteria isolated from arthropods constitute a novel genus Entomospira genus novum within the order Spirochaetales.</title>
        <authorList>
            <person name="Grana-Miraglia L."/>
            <person name="Sikutova S."/>
            <person name="Fingerle V."/>
            <person name="Sing A."/>
            <person name="Castillo-Ramirez S."/>
            <person name="Margos G."/>
            <person name="Rudolf I."/>
        </authorList>
    </citation>
    <scope>NUCLEOTIDE SEQUENCE</scope>
    <source>
        <strain evidence="1">BR149</strain>
    </source>
</reference>
<evidence type="ECO:0000313" key="1">
    <source>
        <dbReference type="EMBL" id="NIZ69289.1"/>
    </source>
</evidence>
<protein>
    <submittedName>
        <fullName evidence="1">Uncharacterized protein</fullName>
    </submittedName>
</protein>
<keyword evidence="2" id="KW-1185">Reference proteome</keyword>
<proteinExistence type="predicted"/>
<dbReference type="AlphaFoldDB" id="A0A968KU90"/>
<dbReference type="RefSeq" id="WP_167695383.1">
    <property type="nucleotide sequence ID" value="NZ_CP118181.1"/>
</dbReference>
<dbReference type="EMBL" id="JAATLM010000001">
    <property type="protein sequence ID" value="NIZ69289.1"/>
    <property type="molecule type" value="Genomic_DNA"/>
</dbReference>